<dbReference type="Proteomes" id="UP000266906">
    <property type="component" value="Unassembled WGS sequence"/>
</dbReference>
<sequence length="635" mass="67537">MTDLASHPVGSRPAPGSPGAADSGRPWWRRRWAPVLGEIVVSVGAAGVYTLLCTRISVNPINRIGQVSGLAKLQEYVAVLGLPLLAVLLFTAYRGSALRHQLTKRLVCAALAGLATGVVAGGAVIALRGTPWPLGGQEGDPGVLMAMATTIMDGKGLPGVYPPGFPMVMAIWSELFYGGRTGAGFALHDLQILFTALFGPMAYLSWRLVLRPFWALLIALPASVVFLDPIRPYSHIVMVMLVPVLVAFFRAMGRAPERRPRTALLLGPAFGAVFGALFLWYSGWFLWAAPGVLLLALFSFPWRKGGRTAKLRTGLYLAGAAAGFVVVGSPLLYELAKANGAVPDRYAFLGVYADPSYVLNFVSDRSGDLTYDTWPGTGDLAGQSGISVLLLLGAGLALGLALRQLSVRVAAAVLIGSWLLRFYYAGRMSHDRAVQLYPRTTWIIMYCLMILAVFGLMALVNRGSGWGNRVLAVRGAATEAIPRRVVRQVAAGMVCALAVFGTMAAGWSINRYMPEDPAKNTMGMDAWRAHLLQKPNGACPKYAPNGKCVVHEVKDRSQYPDDGVLWCAGIIAAEWPTVCGRKAPFDDLSTKPAPAPTPTPSPTPAPSGSAQDAPKPGESGESAKPSPSATKSGTR</sequence>
<proteinExistence type="predicted"/>
<name>A0A3N4SCT0_9ACTN</name>
<evidence type="ECO:0000313" key="4">
    <source>
        <dbReference type="Proteomes" id="UP000266906"/>
    </source>
</evidence>
<feature type="transmembrane region" description="Helical" evidence="2">
    <location>
        <begin position="314"/>
        <end position="333"/>
    </location>
</feature>
<feature type="transmembrane region" description="Helical" evidence="2">
    <location>
        <begin position="286"/>
        <end position="302"/>
    </location>
</feature>
<feature type="transmembrane region" description="Helical" evidence="2">
    <location>
        <begin position="77"/>
        <end position="94"/>
    </location>
</feature>
<evidence type="ECO:0000256" key="1">
    <source>
        <dbReference type="SAM" id="MobiDB-lite"/>
    </source>
</evidence>
<gene>
    <name evidence="3" type="ORF">EDD38_2559</name>
</gene>
<accession>A0A3N4SCT0</accession>
<keyword evidence="2" id="KW-0812">Transmembrane</keyword>
<feature type="compositionally biased region" description="Polar residues" evidence="1">
    <location>
        <begin position="625"/>
        <end position="635"/>
    </location>
</feature>
<protein>
    <submittedName>
        <fullName evidence="3">Galactan 5-O-arabinofuranosyltransferase</fullName>
    </submittedName>
</protein>
<organism evidence="3 4">
    <name type="scientific">Kitasatospora cineracea</name>
    <dbReference type="NCBI Taxonomy" id="88074"/>
    <lineage>
        <taxon>Bacteria</taxon>
        <taxon>Bacillati</taxon>
        <taxon>Actinomycetota</taxon>
        <taxon>Actinomycetes</taxon>
        <taxon>Kitasatosporales</taxon>
        <taxon>Streptomycetaceae</taxon>
        <taxon>Kitasatospora</taxon>
    </lineage>
</organism>
<keyword evidence="2" id="KW-0472">Membrane</keyword>
<feature type="region of interest" description="Disordered" evidence="1">
    <location>
        <begin position="1"/>
        <end position="24"/>
    </location>
</feature>
<feature type="transmembrane region" description="Helical" evidence="2">
    <location>
        <begin position="263"/>
        <end position="280"/>
    </location>
</feature>
<reference evidence="3 4" key="1">
    <citation type="submission" date="2018-11" db="EMBL/GenBank/DDBJ databases">
        <title>Sequencing the genomes of 1000 actinobacteria strains.</title>
        <authorList>
            <person name="Klenk H.-P."/>
        </authorList>
    </citation>
    <scope>NUCLEOTIDE SEQUENCE [LARGE SCALE GENOMIC DNA]</scope>
    <source>
        <strain evidence="3 4">DSM 44781</strain>
    </source>
</reference>
<evidence type="ECO:0000256" key="2">
    <source>
        <dbReference type="SAM" id="Phobius"/>
    </source>
</evidence>
<dbReference type="EMBL" id="RKQG01000001">
    <property type="protein sequence ID" value="RPE34244.1"/>
    <property type="molecule type" value="Genomic_DNA"/>
</dbReference>
<keyword evidence="2" id="KW-1133">Transmembrane helix</keyword>
<feature type="transmembrane region" description="Helical" evidence="2">
    <location>
        <begin position="441"/>
        <end position="460"/>
    </location>
</feature>
<dbReference type="AlphaFoldDB" id="A0A3N4SCT0"/>
<feature type="compositionally biased region" description="Pro residues" evidence="1">
    <location>
        <begin position="593"/>
        <end position="605"/>
    </location>
</feature>
<feature type="transmembrane region" description="Helical" evidence="2">
    <location>
        <begin position="380"/>
        <end position="402"/>
    </location>
</feature>
<feature type="region of interest" description="Disordered" evidence="1">
    <location>
        <begin position="586"/>
        <end position="635"/>
    </location>
</feature>
<evidence type="ECO:0000313" key="3">
    <source>
        <dbReference type="EMBL" id="RPE34244.1"/>
    </source>
</evidence>
<comment type="caution">
    <text evidence="3">The sequence shown here is derived from an EMBL/GenBank/DDBJ whole genome shotgun (WGS) entry which is preliminary data.</text>
</comment>
<feature type="transmembrane region" description="Helical" evidence="2">
    <location>
        <begin position="106"/>
        <end position="127"/>
    </location>
</feature>
<feature type="transmembrane region" description="Helical" evidence="2">
    <location>
        <begin position="409"/>
        <end position="426"/>
    </location>
</feature>
<keyword evidence="4" id="KW-1185">Reference proteome</keyword>
<feature type="transmembrane region" description="Helical" evidence="2">
    <location>
        <begin position="489"/>
        <end position="509"/>
    </location>
</feature>
<feature type="transmembrane region" description="Helical" evidence="2">
    <location>
        <begin position="233"/>
        <end position="251"/>
    </location>
</feature>
<feature type="transmembrane region" description="Helical" evidence="2">
    <location>
        <begin position="35"/>
        <end position="57"/>
    </location>
</feature>